<dbReference type="SMART" id="SM00347">
    <property type="entry name" value="HTH_MARR"/>
    <property type="match status" value="1"/>
</dbReference>
<dbReference type="AlphaFoldDB" id="A0A2T7UW72"/>
<gene>
    <name evidence="5" type="primary">hpaR</name>
    <name evidence="5" type="ORF">DDE23_00895</name>
</gene>
<dbReference type="Gene3D" id="1.10.10.10">
    <property type="entry name" value="Winged helix-like DNA-binding domain superfamily/Winged helix DNA-binding domain"/>
    <property type="match status" value="1"/>
</dbReference>
<dbReference type="PANTHER" id="PTHR33164:SF13">
    <property type="entry name" value="4-HYDROXYPHENYLACETATE CATABOLISM PROTEIN"/>
    <property type="match status" value="1"/>
</dbReference>
<name>A0A2T7UW72_9RHOB</name>
<dbReference type="GO" id="GO:0003700">
    <property type="term" value="F:DNA-binding transcription factor activity"/>
    <property type="evidence" value="ECO:0007669"/>
    <property type="project" value="InterPro"/>
</dbReference>
<dbReference type="InterPro" id="IPR000835">
    <property type="entry name" value="HTH_MarR-typ"/>
</dbReference>
<dbReference type="GO" id="GO:0045892">
    <property type="term" value="P:negative regulation of DNA-templated transcription"/>
    <property type="evidence" value="ECO:0007669"/>
    <property type="project" value="InterPro"/>
</dbReference>
<comment type="caution">
    <text evidence="5">The sequence shown here is derived from an EMBL/GenBank/DDBJ whole genome shotgun (WGS) entry which is preliminary data.</text>
</comment>
<dbReference type="GO" id="GO:0006950">
    <property type="term" value="P:response to stress"/>
    <property type="evidence" value="ECO:0007669"/>
    <property type="project" value="TreeGrafter"/>
</dbReference>
<dbReference type="InterPro" id="IPR036390">
    <property type="entry name" value="WH_DNA-bd_sf"/>
</dbReference>
<reference evidence="5 6" key="1">
    <citation type="journal article" date="2011" name="Syst. Appl. Microbiol.">
        <title>Defluviimonas denitrificans gen. nov., sp. nov., and Pararhodobacter aggregans gen. nov., sp. nov., non-phototrophic Rhodobacteraceae from the biofilter of a marine aquaculture.</title>
        <authorList>
            <person name="Foesel B.U."/>
            <person name="Drake H.L."/>
            <person name="Schramm A."/>
        </authorList>
    </citation>
    <scope>NUCLEOTIDE SEQUENCE [LARGE SCALE GENOMIC DNA]</scope>
    <source>
        <strain evidence="5 6">D1-19</strain>
    </source>
</reference>
<sequence>MSKTPLRTTARSLPIALLRARETVMGPVREMLAESGINEQKWRVLRVLDEAGSLDQSLLAERACLQLPSLTRILRAMEDQGLVTRATAAEDRRRSIVTISEAGQQVIEDHAQANRALFARLEARFGKDRMEVLLDLLEDLHRTDFKS</sequence>
<dbReference type="InterPro" id="IPR012712">
    <property type="entry name" value="HpaR/FarR"/>
</dbReference>
<evidence type="ECO:0000313" key="6">
    <source>
        <dbReference type="Proteomes" id="UP000244810"/>
    </source>
</evidence>
<dbReference type="PANTHER" id="PTHR33164">
    <property type="entry name" value="TRANSCRIPTIONAL REGULATOR, MARR FAMILY"/>
    <property type="match status" value="1"/>
</dbReference>
<keyword evidence="3" id="KW-0804">Transcription</keyword>
<dbReference type="InterPro" id="IPR023187">
    <property type="entry name" value="Tscrpt_reg_MarR-type_CS"/>
</dbReference>
<evidence type="ECO:0000313" key="5">
    <source>
        <dbReference type="EMBL" id="PVE48997.1"/>
    </source>
</evidence>
<dbReference type="InterPro" id="IPR036388">
    <property type="entry name" value="WH-like_DNA-bd_sf"/>
</dbReference>
<evidence type="ECO:0000256" key="2">
    <source>
        <dbReference type="ARBA" id="ARBA00023125"/>
    </source>
</evidence>
<dbReference type="RefSeq" id="WP_107749503.1">
    <property type="nucleotide sequence ID" value="NZ_QBKF01000001.1"/>
</dbReference>
<dbReference type="OrthoDB" id="8588347at2"/>
<dbReference type="PROSITE" id="PS50995">
    <property type="entry name" value="HTH_MARR_2"/>
    <property type="match status" value="1"/>
</dbReference>
<dbReference type="EMBL" id="QDDR01000001">
    <property type="protein sequence ID" value="PVE48997.1"/>
    <property type="molecule type" value="Genomic_DNA"/>
</dbReference>
<protein>
    <submittedName>
        <fullName evidence="5">Homoprotocatechuate degradation operon regulator HpaR</fullName>
    </submittedName>
</protein>
<dbReference type="InterPro" id="IPR039422">
    <property type="entry name" value="MarR/SlyA-like"/>
</dbReference>
<keyword evidence="6" id="KW-1185">Reference proteome</keyword>
<evidence type="ECO:0000259" key="4">
    <source>
        <dbReference type="PROSITE" id="PS50995"/>
    </source>
</evidence>
<organism evidence="5 6">
    <name type="scientific">Pararhodobacter aggregans</name>
    <dbReference type="NCBI Taxonomy" id="404875"/>
    <lineage>
        <taxon>Bacteria</taxon>
        <taxon>Pseudomonadati</taxon>
        <taxon>Pseudomonadota</taxon>
        <taxon>Alphaproteobacteria</taxon>
        <taxon>Rhodobacterales</taxon>
        <taxon>Paracoccaceae</taxon>
        <taxon>Pararhodobacter</taxon>
    </lineage>
</organism>
<evidence type="ECO:0000256" key="1">
    <source>
        <dbReference type="ARBA" id="ARBA00023015"/>
    </source>
</evidence>
<dbReference type="Proteomes" id="UP000244810">
    <property type="component" value="Unassembled WGS sequence"/>
</dbReference>
<proteinExistence type="predicted"/>
<accession>A0A2T7UW72</accession>
<keyword evidence="1" id="KW-0805">Transcription regulation</keyword>
<dbReference type="Pfam" id="PF01047">
    <property type="entry name" value="MarR"/>
    <property type="match status" value="1"/>
</dbReference>
<keyword evidence="2" id="KW-0238">DNA-binding</keyword>
<dbReference type="PROSITE" id="PS01117">
    <property type="entry name" value="HTH_MARR_1"/>
    <property type="match status" value="1"/>
</dbReference>
<dbReference type="NCBIfam" id="TIGR02337">
    <property type="entry name" value="HpaR"/>
    <property type="match status" value="1"/>
</dbReference>
<dbReference type="PRINTS" id="PR00598">
    <property type="entry name" value="HTHMARR"/>
</dbReference>
<evidence type="ECO:0000256" key="3">
    <source>
        <dbReference type="ARBA" id="ARBA00023163"/>
    </source>
</evidence>
<feature type="domain" description="HTH marR-type" evidence="4">
    <location>
        <begin position="10"/>
        <end position="142"/>
    </location>
</feature>
<dbReference type="SUPFAM" id="SSF46785">
    <property type="entry name" value="Winged helix' DNA-binding domain"/>
    <property type="match status" value="1"/>
</dbReference>
<dbReference type="GO" id="GO:0003677">
    <property type="term" value="F:DNA binding"/>
    <property type="evidence" value="ECO:0007669"/>
    <property type="project" value="UniProtKB-KW"/>
</dbReference>